<dbReference type="AlphaFoldDB" id="W8UVU1"/>
<gene>
    <name evidence="1" type="ORF">KPNJ2_02978</name>
</gene>
<dbReference type="HOGENOM" id="CLU_3404033_0_0_6"/>
<sequence length="30" mass="3306">MIFIALKSDKTFYLAVALVLPTTYESGTVL</sequence>
<dbReference type="EMBL" id="CP006918">
    <property type="protein sequence ID" value="AHM79758.1"/>
    <property type="molecule type" value="Genomic_DNA"/>
</dbReference>
<proteinExistence type="predicted"/>
<organism evidence="1 2">
    <name type="scientific">Klebsiella pneumoniae 30684/NJST258_2</name>
    <dbReference type="NCBI Taxonomy" id="1420013"/>
    <lineage>
        <taxon>Bacteria</taxon>
        <taxon>Pseudomonadati</taxon>
        <taxon>Pseudomonadota</taxon>
        <taxon>Gammaproteobacteria</taxon>
        <taxon>Enterobacterales</taxon>
        <taxon>Enterobacteriaceae</taxon>
        <taxon>Klebsiella/Raoultella group</taxon>
        <taxon>Klebsiella</taxon>
        <taxon>Klebsiella pneumoniae complex</taxon>
    </lineage>
</organism>
<protein>
    <submittedName>
        <fullName evidence="1">Uncharacterized protein</fullName>
    </submittedName>
</protein>
<reference evidence="1 2" key="1">
    <citation type="journal article" date="2014" name="Proc. Natl. Acad. Sci. U.S.A.">
        <title>Molecular dissection of the evolution of carbapenem-resistant multilocus sequence type 258 Klebsiella pneumoniae.</title>
        <authorList>
            <person name="Deleo F.R."/>
            <person name="Chen L."/>
            <person name="Porcella S.F."/>
            <person name="Martens C.A."/>
            <person name="Kobayashi S.D."/>
            <person name="Porter A.R."/>
            <person name="Chavda K.D."/>
            <person name="Jacobs M.R."/>
            <person name="Mathema B."/>
            <person name="Olsen R.J."/>
            <person name="Bonomo R.A."/>
            <person name="Musser J.M."/>
            <person name="Kreiswirth B.N."/>
        </authorList>
    </citation>
    <scope>NUCLEOTIDE SEQUENCE [LARGE SCALE GENOMIC DNA]</scope>
    <source>
        <strain evidence="1">30684/NJST258_2</strain>
    </source>
</reference>
<evidence type="ECO:0000313" key="2">
    <source>
        <dbReference type="Proteomes" id="UP000019586"/>
    </source>
</evidence>
<dbReference type="KEGG" id="kps:KPNJ2_02978"/>
<dbReference type="Proteomes" id="UP000019586">
    <property type="component" value="Chromosome"/>
</dbReference>
<accession>W8UVU1</accession>
<evidence type="ECO:0000313" key="1">
    <source>
        <dbReference type="EMBL" id="AHM79758.1"/>
    </source>
</evidence>
<name>W8UVU1_KLEPN</name>